<keyword evidence="5" id="KW-0406">Ion transport</keyword>
<protein>
    <submittedName>
        <fullName evidence="11">Potassium channel domain-containing protein</fullName>
    </submittedName>
</protein>
<accession>A0AAF3J6Z0</accession>
<proteinExistence type="predicted"/>
<comment type="subcellular location">
    <subcellularLocation>
        <location evidence="1">Membrane</location>
        <topology evidence="1">Multi-pass membrane protein</topology>
    </subcellularLocation>
</comment>
<organism evidence="10 11">
    <name type="scientific">Mesorhabditis belari</name>
    <dbReference type="NCBI Taxonomy" id="2138241"/>
    <lineage>
        <taxon>Eukaryota</taxon>
        <taxon>Metazoa</taxon>
        <taxon>Ecdysozoa</taxon>
        <taxon>Nematoda</taxon>
        <taxon>Chromadorea</taxon>
        <taxon>Rhabditida</taxon>
        <taxon>Rhabditina</taxon>
        <taxon>Rhabditomorpha</taxon>
        <taxon>Rhabditoidea</taxon>
        <taxon>Rhabditidae</taxon>
        <taxon>Mesorhabditinae</taxon>
        <taxon>Mesorhabditis</taxon>
    </lineage>
</organism>
<dbReference type="GO" id="GO:0030322">
    <property type="term" value="P:stabilization of membrane potential"/>
    <property type="evidence" value="ECO:0007669"/>
    <property type="project" value="TreeGrafter"/>
</dbReference>
<evidence type="ECO:0000313" key="11">
    <source>
        <dbReference type="WBParaSite" id="MBELARI_LOCUS20061"/>
    </source>
</evidence>
<evidence type="ECO:0000256" key="4">
    <source>
        <dbReference type="ARBA" id="ARBA00022989"/>
    </source>
</evidence>
<evidence type="ECO:0000256" key="8">
    <source>
        <dbReference type="SAM" id="Phobius"/>
    </source>
</evidence>
<dbReference type="AlphaFoldDB" id="A0AAF3J6Z0"/>
<feature type="transmembrane region" description="Helical" evidence="8">
    <location>
        <begin position="177"/>
        <end position="206"/>
    </location>
</feature>
<reference evidence="11" key="1">
    <citation type="submission" date="2024-02" db="UniProtKB">
        <authorList>
            <consortium name="WormBaseParasite"/>
        </authorList>
    </citation>
    <scope>IDENTIFICATION</scope>
</reference>
<dbReference type="Proteomes" id="UP000887575">
    <property type="component" value="Unassembled WGS sequence"/>
</dbReference>
<dbReference type="GO" id="GO:0022841">
    <property type="term" value="F:potassium ion leak channel activity"/>
    <property type="evidence" value="ECO:0007669"/>
    <property type="project" value="TreeGrafter"/>
</dbReference>
<keyword evidence="7" id="KW-0407">Ion channel</keyword>
<keyword evidence="6 8" id="KW-0472">Membrane</keyword>
<evidence type="ECO:0000313" key="10">
    <source>
        <dbReference type="Proteomes" id="UP000887575"/>
    </source>
</evidence>
<name>A0AAF3J6Z0_9BILA</name>
<dbReference type="GO" id="GO:0005886">
    <property type="term" value="C:plasma membrane"/>
    <property type="evidence" value="ECO:0007669"/>
    <property type="project" value="TreeGrafter"/>
</dbReference>
<dbReference type="WBParaSite" id="MBELARI_LOCUS20061">
    <property type="protein sequence ID" value="MBELARI_LOCUS20061"/>
    <property type="gene ID" value="MBELARI_LOCUS20061"/>
</dbReference>
<dbReference type="InterPro" id="IPR013099">
    <property type="entry name" value="K_chnl_dom"/>
</dbReference>
<feature type="transmembrane region" description="Helical" evidence="8">
    <location>
        <begin position="47"/>
        <end position="67"/>
    </location>
</feature>
<dbReference type="Pfam" id="PF07885">
    <property type="entry name" value="Ion_trans_2"/>
    <property type="match status" value="1"/>
</dbReference>
<evidence type="ECO:0000256" key="6">
    <source>
        <dbReference type="ARBA" id="ARBA00023136"/>
    </source>
</evidence>
<keyword evidence="2" id="KW-0813">Transport</keyword>
<dbReference type="PANTHER" id="PTHR11003">
    <property type="entry name" value="POTASSIUM CHANNEL, SUBFAMILY K"/>
    <property type="match status" value="1"/>
</dbReference>
<dbReference type="GO" id="GO:0015271">
    <property type="term" value="F:outward rectifier potassium channel activity"/>
    <property type="evidence" value="ECO:0007669"/>
    <property type="project" value="TreeGrafter"/>
</dbReference>
<dbReference type="Gene3D" id="1.10.287.70">
    <property type="match status" value="1"/>
</dbReference>
<feature type="transmembrane region" description="Helical" evidence="8">
    <location>
        <begin position="295"/>
        <end position="312"/>
    </location>
</feature>
<evidence type="ECO:0000256" key="5">
    <source>
        <dbReference type="ARBA" id="ARBA00023065"/>
    </source>
</evidence>
<dbReference type="SUPFAM" id="SSF81324">
    <property type="entry name" value="Voltage-gated potassium channels"/>
    <property type="match status" value="2"/>
</dbReference>
<feature type="domain" description="Potassium channel" evidence="9">
    <location>
        <begin position="129"/>
        <end position="197"/>
    </location>
</feature>
<sequence>MPELEWRSKSTGKTFHHALPSDIFNPPPGARKYGLLFFWRTLGIKHFIIAGLLIGASLLGGVIFYHIEHDAEIDNVANTNAAIEAKIAEYVQAARNNASMNASMNGTQDLQDFIKRLYVDLQKTEGIYKASVYYKNDTEDNLMWQYWPSVFYASNIYMTTGYGTQIVYSTRGRIFSILYGFISLPFLCVLCRDLGQWWLVCMTRVYAKFLIRFRKSRGIETNPKEEISLPLTIIVIYFWLNICFCGALTYAYDVIWGKIWGIPGMDEPMGFWDGCYYTFITISGMGMSDDVPRNATTAALPLIWFVLSMPIFQMGIRVFMIYEENAILGTLAAVEWQLAKWDGFFKSPKIEGSKHGDWKEAQQPIPYDVGGLVSGQADAYAGEFGRVRLRRSTAQK</sequence>
<evidence type="ECO:0000259" key="9">
    <source>
        <dbReference type="Pfam" id="PF07885"/>
    </source>
</evidence>
<evidence type="ECO:0000256" key="7">
    <source>
        <dbReference type="ARBA" id="ARBA00023303"/>
    </source>
</evidence>
<keyword evidence="10" id="KW-1185">Reference proteome</keyword>
<keyword evidence="4 8" id="KW-1133">Transmembrane helix</keyword>
<evidence type="ECO:0000256" key="2">
    <source>
        <dbReference type="ARBA" id="ARBA00022448"/>
    </source>
</evidence>
<keyword evidence="3 8" id="KW-0812">Transmembrane</keyword>
<evidence type="ECO:0000256" key="1">
    <source>
        <dbReference type="ARBA" id="ARBA00004141"/>
    </source>
</evidence>
<feature type="transmembrane region" description="Helical" evidence="8">
    <location>
        <begin position="227"/>
        <end position="252"/>
    </location>
</feature>
<dbReference type="InterPro" id="IPR003280">
    <property type="entry name" value="2pore_dom_K_chnl"/>
</dbReference>
<dbReference type="PANTHER" id="PTHR11003:SF269">
    <property type="entry name" value="POTASSIUM CHANNEL DOMAIN-CONTAINING PROTEIN"/>
    <property type="match status" value="1"/>
</dbReference>
<evidence type="ECO:0000256" key="3">
    <source>
        <dbReference type="ARBA" id="ARBA00022692"/>
    </source>
</evidence>